<comment type="caution">
    <text evidence="2">The sequence shown here is derived from an EMBL/GenBank/DDBJ whole genome shotgun (WGS) entry which is preliminary data.</text>
</comment>
<dbReference type="InterPro" id="IPR016064">
    <property type="entry name" value="NAD/diacylglycerol_kinase_sf"/>
</dbReference>
<dbReference type="AlphaFoldDB" id="A0A4Z1APZ8"/>
<dbReference type="Gene3D" id="3.40.50.10330">
    <property type="entry name" value="Probable inorganic polyphosphate/atp-NAD kinase, domain 1"/>
    <property type="match status" value="1"/>
</dbReference>
<accession>A0A4Z1APZ8</accession>
<organism evidence="2 3">
    <name type="scientific">Leptospira dzoumogneensis</name>
    <dbReference type="NCBI Taxonomy" id="2484904"/>
    <lineage>
        <taxon>Bacteria</taxon>
        <taxon>Pseudomonadati</taxon>
        <taxon>Spirochaetota</taxon>
        <taxon>Spirochaetia</taxon>
        <taxon>Leptospirales</taxon>
        <taxon>Leptospiraceae</taxon>
        <taxon>Leptospira</taxon>
    </lineage>
</organism>
<keyword evidence="3" id="KW-1185">Reference proteome</keyword>
<reference evidence="2" key="1">
    <citation type="journal article" date="2019" name="PLoS Negl. Trop. Dis.">
        <title>Revisiting the worldwide diversity of Leptospira species in the environment.</title>
        <authorList>
            <person name="Vincent A.T."/>
            <person name="Schiettekatte O."/>
            <person name="Bourhy P."/>
            <person name="Veyrier F.J."/>
            <person name="Picardeau M."/>
        </authorList>
    </citation>
    <scope>NUCLEOTIDE SEQUENCE [LARGE SCALE GENOMIC DNA]</scope>
    <source>
        <strain evidence="2">201601113</strain>
    </source>
</reference>
<dbReference type="PANTHER" id="PTHR12358:SF54">
    <property type="entry name" value="SPHINGOSINE KINASE RELATED PROTEIN"/>
    <property type="match status" value="1"/>
</dbReference>
<dbReference type="Pfam" id="PF00781">
    <property type="entry name" value="DAGK_cat"/>
    <property type="match status" value="1"/>
</dbReference>
<dbReference type="GO" id="GO:0016301">
    <property type="term" value="F:kinase activity"/>
    <property type="evidence" value="ECO:0007669"/>
    <property type="project" value="UniProtKB-KW"/>
</dbReference>
<evidence type="ECO:0000313" key="2">
    <source>
        <dbReference type="EMBL" id="TGM96158.1"/>
    </source>
</evidence>
<dbReference type="InterPro" id="IPR050187">
    <property type="entry name" value="Lipid_Phosphate_FormReg"/>
</dbReference>
<dbReference type="OrthoDB" id="9786026at2"/>
<dbReference type="Gene3D" id="2.60.200.40">
    <property type="match status" value="1"/>
</dbReference>
<dbReference type="InterPro" id="IPR017438">
    <property type="entry name" value="ATP-NAD_kinase_N"/>
</dbReference>
<evidence type="ECO:0000313" key="3">
    <source>
        <dbReference type="Proteomes" id="UP000297241"/>
    </source>
</evidence>
<gene>
    <name evidence="2" type="ORF">EHR06_17685</name>
</gene>
<dbReference type="Proteomes" id="UP000297241">
    <property type="component" value="Unassembled WGS sequence"/>
</dbReference>
<dbReference type="RefSeq" id="WP_135758222.1">
    <property type="nucleotide sequence ID" value="NZ_RQHS01000022.1"/>
</dbReference>
<protein>
    <recommendedName>
        <fullName evidence="1">DAGKc domain-containing protein</fullName>
    </recommendedName>
</protein>
<proteinExistence type="predicted"/>
<sequence>MGKSVAIVNGKLRKEKSGIDSLVRSRLENEGIRLLVTQFPGHAKNLAQKERNNSEIVVVGGDGTLHEVLSSLKPPFPKIRLIPAGTGNSLARDFGWEKWNRKEENLNLTKETILDLLQIEVSTAEETFLCYSASTISFGFPAAVTEIANSRFKKLKKYCYPVAAGIGVFFQKRKMYGVSYDEESRNRIPLTGCILNNTRHVANFLAFPNARPNDGKLEVLELNSGILGQTLHNLSVLSRKYFYEPKAPFQVNSVVVSFESPEILMVDGEIYKNVISFSVKVLPGSLRIHGPR</sequence>
<dbReference type="SUPFAM" id="SSF111331">
    <property type="entry name" value="NAD kinase/diacylglycerol kinase-like"/>
    <property type="match status" value="1"/>
</dbReference>
<evidence type="ECO:0000259" key="1">
    <source>
        <dbReference type="PROSITE" id="PS50146"/>
    </source>
</evidence>
<dbReference type="InterPro" id="IPR001206">
    <property type="entry name" value="Diacylglycerol_kinase_cat_dom"/>
</dbReference>
<dbReference type="PANTHER" id="PTHR12358">
    <property type="entry name" value="SPHINGOSINE KINASE"/>
    <property type="match status" value="1"/>
</dbReference>
<name>A0A4Z1APZ8_9LEPT</name>
<feature type="domain" description="DAGKc" evidence="1">
    <location>
        <begin position="1"/>
        <end position="123"/>
    </location>
</feature>
<dbReference type="GO" id="GO:0005524">
    <property type="term" value="F:ATP binding"/>
    <property type="evidence" value="ECO:0007669"/>
    <property type="project" value="UniProtKB-KW"/>
</dbReference>
<dbReference type="EMBL" id="RQHS01000022">
    <property type="protein sequence ID" value="TGM96158.1"/>
    <property type="molecule type" value="Genomic_DNA"/>
</dbReference>
<dbReference type="PROSITE" id="PS50146">
    <property type="entry name" value="DAGK"/>
    <property type="match status" value="1"/>
</dbReference>